<keyword evidence="3" id="KW-1185">Reference proteome</keyword>
<feature type="coiled-coil region" evidence="1">
    <location>
        <begin position="22"/>
        <end position="151"/>
    </location>
</feature>
<gene>
    <name evidence="2" type="ORF">GPUH_LOCUS25491</name>
</gene>
<dbReference type="Proteomes" id="UP000271098">
    <property type="component" value="Unassembled WGS sequence"/>
</dbReference>
<evidence type="ECO:0000313" key="3">
    <source>
        <dbReference type="Proteomes" id="UP000271098"/>
    </source>
</evidence>
<evidence type="ECO:0000313" key="4">
    <source>
        <dbReference type="WBParaSite" id="GPUH_0002552201-mRNA-1"/>
    </source>
</evidence>
<evidence type="ECO:0000256" key="1">
    <source>
        <dbReference type="SAM" id="Coils"/>
    </source>
</evidence>
<dbReference type="AlphaFoldDB" id="A0A183EX01"/>
<accession>A0A183EX01</accession>
<proteinExistence type="predicted"/>
<reference evidence="2 3" key="2">
    <citation type="submission" date="2018-11" db="EMBL/GenBank/DDBJ databases">
        <authorList>
            <consortium name="Pathogen Informatics"/>
        </authorList>
    </citation>
    <scope>NUCLEOTIDE SEQUENCE [LARGE SCALE GENOMIC DNA]</scope>
</reference>
<keyword evidence="1" id="KW-0175">Coiled coil</keyword>
<protein>
    <submittedName>
        <fullName evidence="2 4">Uncharacterized protein</fullName>
    </submittedName>
</protein>
<organism evidence="4">
    <name type="scientific">Gongylonema pulchrum</name>
    <dbReference type="NCBI Taxonomy" id="637853"/>
    <lineage>
        <taxon>Eukaryota</taxon>
        <taxon>Metazoa</taxon>
        <taxon>Ecdysozoa</taxon>
        <taxon>Nematoda</taxon>
        <taxon>Chromadorea</taxon>
        <taxon>Rhabditida</taxon>
        <taxon>Spirurina</taxon>
        <taxon>Spiruromorpha</taxon>
        <taxon>Spiruroidea</taxon>
        <taxon>Gongylonematidae</taxon>
        <taxon>Gongylonema</taxon>
    </lineage>
</organism>
<evidence type="ECO:0000313" key="2">
    <source>
        <dbReference type="EMBL" id="VDN44273.1"/>
    </source>
</evidence>
<name>A0A183EX01_9BILA</name>
<sequence>MFKEPEQNSGNNNTSSATGLIVSEYKDKIAALETANADLERTNEQKQSKIDALEKNCDEFDRVEEELRELLWSASEERKKDQDLIAQLQKKLKETQINRSDEEIRQKEELASLRIQMQRREEEIRELKKDNDAKKRRIQGLLEELRRVTIKQEESKFVCCSKLI</sequence>
<reference evidence="4" key="1">
    <citation type="submission" date="2016-06" db="UniProtKB">
        <authorList>
            <consortium name="WormBaseParasite"/>
        </authorList>
    </citation>
    <scope>IDENTIFICATION</scope>
</reference>
<dbReference type="WBParaSite" id="GPUH_0002552201-mRNA-1">
    <property type="protein sequence ID" value="GPUH_0002552201-mRNA-1"/>
    <property type="gene ID" value="GPUH_0002552201"/>
</dbReference>
<dbReference type="EMBL" id="UYRT01105433">
    <property type="protein sequence ID" value="VDN44273.1"/>
    <property type="molecule type" value="Genomic_DNA"/>
</dbReference>